<evidence type="ECO:0000256" key="5">
    <source>
        <dbReference type="SAM" id="MobiDB-lite"/>
    </source>
</evidence>
<reference evidence="6 7" key="1">
    <citation type="submission" date="2024-01" db="EMBL/GenBank/DDBJ databases">
        <authorList>
            <person name="Waweru B."/>
        </authorList>
    </citation>
    <scope>NUCLEOTIDE SEQUENCE [LARGE SCALE GENOMIC DNA]</scope>
</reference>
<comment type="subcellular location">
    <subcellularLocation>
        <location evidence="1">Cytoplasm</location>
    </subcellularLocation>
</comment>
<keyword evidence="4" id="KW-0597">Phosphoprotein</keyword>
<feature type="compositionally biased region" description="Basic and acidic residues" evidence="5">
    <location>
        <begin position="62"/>
        <end position="72"/>
    </location>
</feature>
<dbReference type="InterPro" id="IPR019376">
    <property type="entry name" value="Myeloid_leukemia_factor"/>
</dbReference>
<feature type="compositionally biased region" description="Acidic residues" evidence="5">
    <location>
        <begin position="79"/>
        <end position="92"/>
    </location>
</feature>
<proteinExistence type="inferred from homology"/>
<accession>A0AAV1S914</accession>
<feature type="region of interest" description="Disordered" evidence="5">
    <location>
        <begin position="45"/>
        <end position="140"/>
    </location>
</feature>
<comment type="similarity">
    <text evidence="2">Belongs to the MLF family.</text>
</comment>
<dbReference type="GO" id="GO:0005737">
    <property type="term" value="C:cytoplasm"/>
    <property type="evidence" value="ECO:0007669"/>
    <property type="project" value="UniProtKB-SubCell"/>
</dbReference>
<sequence>MQRERQGRDDFFAMGDPFGNFRGFGMMPSLFGGRDPFDDPFFTRPFGSMFESSRFNPPSATSREELQTDRAKALVIEELASDDEGEKEDDQTGEEKSDHQKHIGSSQEPTVEHPDDYPDERENNAVNYRSDFKRTEGTKPQIRSSSFQTCKVTYGGIDGAYYTSTRNRRTGSDGVVIEESKEADKTTGQATHRISRGINDKGHSVARKLNQDGKVDTKQTLHNLNEGRLMLLDFPDDLTGFEEAWKGKGQLPAGWSDHFDMYGTRALRIPNCLSCQLSRESKLGTFHIEAGMNDEKLFTKLACSRGCDQKGVGAWGGWALPSTRQAWSAGGMGSESKPGTNASGGRAKNVANFQAVVSAVEDNYNIVLGDMKLIWLDPKDLIPKEHGFTESKLKNNANLSSGNPRILSRSVLVVGDLRARGHPSAYLILLVVIRIHKTKTSGIIPCPPDQ</sequence>
<gene>
    <name evidence="6" type="ORF">DCAF_LOCUS20596</name>
</gene>
<dbReference type="PANTHER" id="PTHR13105">
    <property type="entry name" value="MYELOID LEUKEMIA FACTOR"/>
    <property type="match status" value="1"/>
</dbReference>
<dbReference type="AlphaFoldDB" id="A0AAV1S914"/>
<organism evidence="6 7">
    <name type="scientific">Dovyalis caffra</name>
    <dbReference type="NCBI Taxonomy" id="77055"/>
    <lineage>
        <taxon>Eukaryota</taxon>
        <taxon>Viridiplantae</taxon>
        <taxon>Streptophyta</taxon>
        <taxon>Embryophyta</taxon>
        <taxon>Tracheophyta</taxon>
        <taxon>Spermatophyta</taxon>
        <taxon>Magnoliopsida</taxon>
        <taxon>eudicotyledons</taxon>
        <taxon>Gunneridae</taxon>
        <taxon>Pentapetalae</taxon>
        <taxon>rosids</taxon>
        <taxon>fabids</taxon>
        <taxon>Malpighiales</taxon>
        <taxon>Salicaceae</taxon>
        <taxon>Flacourtieae</taxon>
        <taxon>Dovyalis</taxon>
    </lineage>
</organism>
<dbReference type="Pfam" id="PF10248">
    <property type="entry name" value="Mlf1IP"/>
    <property type="match status" value="1"/>
</dbReference>
<dbReference type="Proteomes" id="UP001314170">
    <property type="component" value="Unassembled WGS sequence"/>
</dbReference>
<evidence type="ECO:0000256" key="2">
    <source>
        <dbReference type="ARBA" id="ARBA00008332"/>
    </source>
</evidence>
<evidence type="ECO:0000256" key="3">
    <source>
        <dbReference type="ARBA" id="ARBA00022490"/>
    </source>
</evidence>
<protein>
    <submittedName>
        <fullName evidence="6">Uncharacterized protein</fullName>
    </submittedName>
</protein>
<evidence type="ECO:0000256" key="1">
    <source>
        <dbReference type="ARBA" id="ARBA00004496"/>
    </source>
</evidence>
<evidence type="ECO:0000313" key="7">
    <source>
        <dbReference type="Proteomes" id="UP001314170"/>
    </source>
</evidence>
<feature type="compositionally biased region" description="Basic and acidic residues" evidence="5">
    <location>
        <begin position="110"/>
        <end position="123"/>
    </location>
</feature>
<dbReference type="EMBL" id="CAWUPB010001173">
    <property type="protein sequence ID" value="CAK7347906.1"/>
    <property type="molecule type" value="Genomic_DNA"/>
</dbReference>
<evidence type="ECO:0000256" key="4">
    <source>
        <dbReference type="ARBA" id="ARBA00022553"/>
    </source>
</evidence>
<feature type="compositionally biased region" description="Polar residues" evidence="5">
    <location>
        <begin position="50"/>
        <end position="61"/>
    </location>
</feature>
<name>A0AAV1S914_9ROSI</name>
<comment type="caution">
    <text evidence="6">The sequence shown here is derived from an EMBL/GenBank/DDBJ whole genome shotgun (WGS) entry which is preliminary data.</text>
</comment>
<evidence type="ECO:0000313" key="6">
    <source>
        <dbReference type="EMBL" id="CAK7347906.1"/>
    </source>
</evidence>
<keyword evidence="3" id="KW-0963">Cytoplasm</keyword>
<keyword evidence="7" id="KW-1185">Reference proteome</keyword>